<proteinExistence type="predicted"/>
<protein>
    <submittedName>
        <fullName evidence="2">Uncharacterized protein</fullName>
    </submittedName>
</protein>
<dbReference type="EMBL" id="ARYC01004813">
    <property type="protein sequence ID" value="KEJ82753.1"/>
    <property type="molecule type" value="Genomic_DNA"/>
</dbReference>
<reference evidence="3" key="1">
    <citation type="journal article" date="2014" name="Cell">
        <title>The Architecture of a Scrambled Genome Reveals Massive Levels of Genomic Rearrangement during Development.</title>
        <authorList>
            <person name="Chen X."/>
            <person name="Bracht J.R."/>
            <person name="Goldman A.D."/>
            <person name="Dolzhenko E."/>
            <person name="Clay D.M."/>
            <person name="Swart E.C."/>
            <person name="Perlman D.H."/>
            <person name="Doak T.G."/>
            <person name="Stuart A."/>
            <person name="Amemiya C.T."/>
            <person name="Sebra R.P."/>
            <person name="Landweber L.F."/>
        </authorList>
    </citation>
    <scope>NUCLEOTIDE SEQUENCE [LARGE SCALE GENOMIC DNA]</scope>
    <source>
        <strain evidence="3">JRB310</strain>
    </source>
</reference>
<feature type="region of interest" description="Disordered" evidence="1">
    <location>
        <begin position="32"/>
        <end position="58"/>
    </location>
</feature>
<evidence type="ECO:0000256" key="1">
    <source>
        <dbReference type="SAM" id="MobiDB-lite"/>
    </source>
</evidence>
<gene>
    <name evidence="2" type="ORF">OXYTRIMIC_269</name>
</gene>
<comment type="caution">
    <text evidence="2">The sequence shown here is derived from an EMBL/GenBank/DDBJ whole genome shotgun (WGS) entry which is preliminary data.</text>
</comment>
<keyword evidence="3" id="KW-1185">Reference proteome</keyword>
<evidence type="ECO:0000313" key="2">
    <source>
        <dbReference type="EMBL" id="KEJ82753.1"/>
    </source>
</evidence>
<name>A0A073HXK5_9SPIT</name>
<dbReference type="Proteomes" id="UP000053232">
    <property type="component" value="Unassembled WGS sequence"/>
</dbReference>
<organism evidence="2 3">
    <name type="scientific">Oxytricha trifallax</name>
    <dbReference type="NCBI Taxonomy" id="1172189"/>
    <lineage>
        <taxon>Eukaryota</taxon>
        <taxon>Sar</taxon>
        <taxon>Alveolata</taxon>
        <taxon>Ciliophora</taxon>
        <taxon>Intramacronucleata</taxon>
        <taxon>Spirotrichea</taxon>
        <taxon>Stichotrichia</taxon>
        <taxon>Sporadotrichida</taxon>
        <taxon>Oxytrichidae</taxon>
        <taxon>Oxytrichinae</taxon>
        <taxon>Oxytricha</taxon>
    </lineage>
</organism>
<evidence type="ECO:0000313" key="3">
    <source>
        <dbReference type="Proteomes" id="UP000053232"/>
    </source>
</evidence>
<sequence>MDYPNGSWVKLEHQETFEQDKNGFSKAIYEEKQKYSNDKKEENEEEQEQMKGISDDQE</sequence>
<accession>A0A073HXK5</accession>
<feature type="compositionally biased region" description="Basic and acidic residues" evidence="1">
    <location>
        <begin position="32"/>
        <end position="42"/>
    </location>
</feature>
<dbReference type="AlphaFoldDB" id="A0A073HXK5"/>